<comment type="subcellular location">
    <subcellularLocation>
        <location evidence="1 7">Cell membrane</location>
        <topology evidence="1 7">Multi-pass membrane protein</topology>
    </subcellularLocation>
</comment>
<dbReference type="InterPro" id="IPR000515">
    <property type="entry name" value="MetI-like"/>
</dbReference>
<protein>
    <submittedName>
        <fullName evidence="9">Peptide/nickel transport system permease protein</fullName>
    </submittedName>
</protein>
<evidence type="ECO:0000313" key="10">
    <source>
        <dbReference type="Proteomes" id="UP000236743"/>
    </source>
</evidence>
<feature type="transmembrane region" description="Helical" evidence="7">
    <location>
        <begin position="195"/>
        <end position="214"/>
    </location>
</feature>
<evidence type="ECO:0000256" key="4">
    <source>
        <dbReference type="ARBA" id="ARBA00022692"/>
    </source>
</evidence>
<comment type="similarity">
    <text evidence="7">Belongs to the binding-protein-dependent transport system permease family.</text>
</comment>
<accession>A0A1H6AR44</accession>
<reference evidence="9 10" key="1">
    <citation type="submission" date="2016-10" db="EMBL/GenBank/DDBJ databases">
        <authorList>
            <person name="de Groot N.N."/>
        </authorList>
    </citation>
    <scope>NUCLEOTIDE SEQUENCE [LARGE SCALE GENOMIC DNA]</scope>
    <source>
        <strain evidence="9 10">DSM 26656</strain>
    </source>
</reference>
<dbReference type="Gene3D" id="1.10.3720.10">
    <property type="entry name" value="MetI-like"/>
    <property type="match status" value="1"/>
</dbReference>
<keyword evidence="2 7" id="KW-0813">Transport</keyword>
<dbReference type="InterPro" id="IPR035906">
    <property type="entry name" value="MetI-like_sf"/>
</dbReference>
<feature type="transmembrane region" description="Helical" evidence="7">
    <location>
        <begin position="102"/>
        <end position="125"/>
    </location>
</feature>
<keyword evidence="4 7" id="KW-0812">Transmembrane</keyword>
<feature type="transmembrane region" description="Helical" evidence="7">
    <location>
        <begin position="12"/>
        <end position="30"/>
    </location>
</feature>
<evidence type="ECO:0000256" key="2">
    <source>
        <dbReference type="ARBA" id="ARBA00022448"/>
    </source>
</evidence>
<gene>
    <name evidence="9" type="ORF">SAMN04488115_10670</name>
</gene>
<dbReference type="Proteomes" id="UP000236743">
    <property type="component" value="Unassembled WGS sequence"/>
</dbReference>
<keyword evidence="3" id="KW-1003">Cell membrane</keyword>
<evidence type="ECO:0000256" key="6">
    <source>
        <dbReference type="ARBA" id="ARBA00023136"/>
    </source>
</evidence>
<feature type="transmembrane region" description="Helical" evidence="7">
    <location>
        <begin position="137"/>
        <end position="162"/>
    </location>
</feature>
<evidence type="ECO:0000256" key="7">
    <source>
        <dbReference type="RuleBase" id="RU363032"/>
    </source>
</evidence>
<keyword evidence="6 7" id="KW-0472">Membrane</keyword>
<sequence>MLLQYIFKRILLMIPTLLVTSALIFTVINLPEGDYFETLAAEMQAQGEKADLSRIEFLKQEYGFDKPPVERYFRWVTGLLQGDMGYSFEYQRPVREIVGDRLLLTMMVSFVTIIFTWVVAFPIGIYSATHQYSWGDYGLTFLGLIGLAVPHFLLALVFMYAANIWFGTSIGGLVDPQYLNQPMSWAKFRSVLEHLWIPVIIIGAGGTAGMIRAVRANLLDELQKQYFVTARAKGLPPGKALRKYPLRMSLNFFVSDIGDILPSIVSGAEIVAIVLSLQTTGPLLIRALQAQDMYLAGSFLMFLSFLTVIGVLISDIALAILDPRIRLQGTATK</sequence>
<feature type="transmembrane region" description="Helical" evidence="7">
    <location>
        <begin position="252"/>
        <end position="275"/>
    </location>
</feature>
<feature type="transmembrane region" description="Helical" evidence="7">
    <location>
        <begin position="295"/>
        <end position="321"/>
    </location>
</feature>
<evidence type="ECO:0000259" key="8">
    <source>
        <dbReference type="PROSITE" id="PS50928"/>
    </source>
</evidence>
<dbReference type="PANTHER" id="PTHR30465:SF43">
    <property type="entry name" value="OLIGOPEPTIDE ABC TRANSPORTER, PERMEASE PROTEIN"/>
    <property type="match status" value="1"/>
</dbReference>
<keyword evidence="5 7" id="KW-1133">Transmembrane helix</keyword>
<evidence type="ECO:0000256" key="5">
    <source>
        <dbReference type="ARBA" id="ARBA00022989"/>
    </source>
</evidence>
<organism evidence="9 10">
    <name type="scientific">Bosea lathyri</name>
    <dbReference type="NCBI Taxonomy" id="1036778"/>
    <lineage>
        <taxon>Bacteria</taxon>
        <taxon>Pseudomonadati</taxon>
        <taxon>Pseudomonadota</taxon>
        <taxon>Alphaproteobacteria</taxon>
        <taxon>Hyphomicrobiales</taxon>
        <taxon>Boseaceae</taxon>
        <taxon>Bosea</taxon>
    </lineage>
</organism>
<dbReference type="PANTHER" id="PTHR30465">
    <property type="entry name" value="INNER MEMBRANE ABC TRANSPORTER"/>
    <property type="match status" value="1"/>
</dbReference>
<keyword evidence="10" id="KW-1185">Reference proteome</keyword>
<name>A0A1H6AR44_9HYPH</name>
<dbReference type="AlphaFoldDB" id="A0A1H6AR44"/>
<evidence type="ECO:0000256" key="1">
    <source>
        <dbReference type="ARBA" id="ARBA00004651"/>
    </source>
</evidence>
<evidence type="ECO:0000313" key="9">
    <source>
        <dbReference type="EMBL" id="SEG50981.1"/>
    </source>
</evidence>
<dbReference type="GO" id="GO:0005886">
    <property type="term" value="C:plasma membrane"/>
    <property type="evidence" value="ECO:0007669"/>
    <property type="project" value="UniProtKB-SubCell"/>
</dbReference>
<dbReference type="CDD" id="cd06261">
    <property type="entry name" value="TM_PBP2"/>
    <property type="match status" value="1"/>
</dbReference>
<dbReference type="Pfam" id="PF00528">
    <property type="entry name" value="BPD_transp_1"/>
    <property type="match status" value="1"/>
</dbReference>
<feature type="domain" description="ABC transmembrane type-1" evidence="8">
    <location>
        <begin position="102"/>
        <end position="312"/>
    </location>
</feature>
<proteinExistence type="inferred from homology"/>
<dbReference type="GO" id="GO:0055085">
    <property type="term" value="P:transmembrane transport"/>
    <property type="evidence" value="ECO:0007669"/>
    <property type="project" value="InterPro"/>
</dbReference>
<evidence type="ECO:0000256" key="3">
    <source>
        <dbReference type="ARBA" id="ARBA00022475"/>
    </source>
</evidence>
<dbReference type="SUPFAM" id="SSF161098">
    <property type="entry name" value="MetI-like"/>
    <property type="match status" value="1"/>
</dbReference>
<dbReference type="PROSITE" id="PS50928">
    <property type="entry name" value="ABC_TM1"/>
    <property type="match status" value="1"/>
</dbReference>
<dbReference type="EMBL" id="FNUY01000006">
    <property type="protein sequence ID" value="SEG50981.1"/>
    <property type="molecule type" value="Genomic_DNA"/>
</dbReference>